<gene>
    <name evidence="1" type="ORF">FSP39_016541</name>
</gene>
<comment type="caution">
    <text evidence="1">The sequence shown here is derived from an EMBL/GenBank/DDBJ whole genome shotgun (WGS) entry which is preliminary data.</text>
</comment>
<proteinExistence type="predicted"/>
<reference evidence="1" key="1">
    <citation type="submission" date="2019-08" db="EMBL/GenBank/DDBJ databases">
        <title>The improved chromosome-level genome for the pearl oyster Pinctada fucata martensii using PacBio sequencing and Hi-C.</title>
        <authorList>
            <person name="Zheng Z."/>
        </authorList>
    </citation>
    <scope>NUCLEOTIDE SEQUENCE</scope>
    <source>
        <strain evidence="1">ZZ-2019</strain>
        <tissue evidence="1">Adductor muscle</tissue>
    </source>
</reference>
<evidence type="ECO:0000313" key="2">
    <source>
        <dbReference type="Proteomes" id="UP001186944"/>
    </source>
</evidence>
<keyword evidence="2" id="KW-1185">Reference proteome</keyword>
<evidence type="ECO:0000313" key="1">
    <source>
        <dbReference type="EMBL" id="KAK3100225.1"/>
    </source>
</evidence>
<dbReference type="AlphaFoldDB" id="A0AA88YN11"/>
<feature type="non-terminal residue" evidence="1">
    <location>
        <position position="1"/>
    </location>
</feature>
<dbReference type="EMBL" id="VSWD01000006">
    <property type="protein sequence ID" value="KAK3100225.1"/>
    <property type="molecule type" value="Genomic_DNA"/>
</dbReference>
<protein>
    <submittedName>
        <fullName evidence="1">Uncharacterized protein</fullName>
    </submittedName>
</protein>
<organism evidence="1 2">
    <name type="scientific">Pinctada imbricata</name>
    <name type="common">Atlantic pearl-oyster</name>
    <name type="synonym">Pinctada martensii</name>
    <dbReference type="NCBI Taxonomy" id="66713"/>
    <lineage>
        <taxon>Eukaryota</taxon>
        <taxon>Metazoa</taxon>
        <taxon>Spiralia</taxon>
        <taxon>Lophotrochozoa</taxon>
        <taxon>Mollusca</taxon>
        <taxon>Bivalvia</taxon>
        <taxon>Autobranchia</taxon>
        <taxon>Pteriomorphia</taxon>
        <taxon>Pterioida</taxon>
        <taxon>Pterioidea</taxon>
        <taxon>Pteriidae</taxon>
        <taxon>Pinctada</taxon>
    </lineage>
</organism>
<dbReference type="Proteomes" id="UP001186944">
    <property type="component" value="Unassembled WGS sequence"/>
</dbReference>
<name>A0AA88YN11_PINIB</name>
<sequence length="168" mass="18655">SALGIIIRSIDTNTGKLDKKLDQVIGRLDTLSKRQFELETSVRSLQASQDVLAAGVSQSVRPAPQNSIDDGDLDSVPSEFRISIEELCDIYKCTNRAGNMASHLVKRLFPELFGPAQLRFQYNWYGNGETQEGTIGFNSQDRRRDLRVSLLSGSAFRRFLEGEGGAQD</sequence>
<accession>A0AA88YN11</accession>